<evidence type="ECO:0000313" key="2">
    <source>
        <dbReference type="Proteomes" id="UP000018721"/>
    </source>
</evidence>
<sequence>METHLLGTCNDKRPPAAASALSWTMMEATGLGDRGSPNVSTDEWCRIAPCATLRGISWTDDG</sequence>
<accession>V9FSF2</accession>
<name>V9FSF2_PHYNI</name>
<keyword evidence="2" id="KW-1185">Reference proteome</keyword>
<comment type="caution">
    <text evidence="1">The sequence shown here is derived from an EMBL/GenBank/DDBJ whole genome shotgun (WGS) entry which is preliminary data.</text>
</comment>
<gene>
    <name evidence="1" type="ORF">F443_02750</name>
</gene>
<organism evidence="1 2">
    <name type="scientific">Phytophthora nicotianae P1569</name>
    <dbReference type="NCBI Taxonomy" id="1317065"/>
    <lineage>
        <taxon>Eukaryota</taxon>
        <taxon>Sar</taxon>
        <taxon>Stramenopiles</taxon>
        <taxon>Oomycota</taxon>
        <taxon>Peronosporomycetes</taxon>
        <taxon>Peronosporales</taxon>
        <taxon>Peronosporaceae</taxon>
        <taxon>Phytophthora</taxon>
    </lineage>
</organism>
<evidence type="ECO:0000313" key="1">
    <source>
        <dbReference type="EMBL" id="ETI54415.1"/>
    </source>
</evidence>
<protein>
    <submittedName>
        <fullName evidence="1">Uncharacterized protein</fullName>
    </submittedName>
</protein>
<dbReference type="EMBL" id="ANIZ01000493">
    <property type="protein sequence ID" value="ETI54415.1"/>
    <property type="molecule type" value="Genomic_DNA"/>
</dbReference>
<proteinExistence type="predicted"/>
<dbReference type="HOGENOM" id="CLU_2908986_0_0_1"/>
<dbReference type="AlphaFoldDB" id="V9FSF2"/>
<dbReference type="Proteomes" id="UP000018721">
    <property type="component" value="Unassembled WGS sequence"/>
</dbReference>
<reference evidence="1 2" key="1">
    <citation type="submission" date="2013-11" db="EMBL/GenBank/DDBJ databases">
        <title>The Genome Sequence of Phytophthora parasitica P1569.</title>
        <authorList>
            <consortium name="The Broad Institute Genomics Platform"/>
            <person name="Russ C."/>
            <person name="Tyler B."/>
            <person name="Panabieres F."/>
            <person name="Shan W."/>
            <person name="Tripathy S."/>
            <person name="Grunwald N."/>
            <person name="Machado M."/>
            <person name="Johnson C.S."/>
            <person name="Arredondo F."/>
            <person name="Hong C."/>
            <person name="Coffey M."/>
            <person name="Young S.K."/>
            <person name="Zeng Q."/>
            <person name="Gargeya S."/>
            <person name="Fitzgerald M."/>
            <person name="Abouelleil A."/>
            <person name="Alvarado L."/>
            <person name="Chapman S.B."/>
            <person name="Gainer-Dewar J."/>
            <person name="Goldberg J."/>
            <person name="Griggs A."/>
            <person name="Gujja S."/>
            <person name="Hansen M."/>
            <person name="Howarth C."/>
            <person name="Imamovic A."/>
            <person name="Ireland A."/>
            <person name="Larimer J."/>
            <person name="McCowan C."/>
            <person name="Murphy C."/>
            <person name="Pearson M."/>
            <person name="Poon T.W."/>
            <person name="Priest M."/>
            <person name="Roberts A."/>
            <person name="Saif S."/>
            <person name="Shea T."/>
            <person name="Sykes S."/>
            <person name="Wortman J."/>
            <person name="Nusbaum C."/>
            <person name="Birren B."/>
        </authorList>
    </citation>
    <scope>NUCLEOTIDE SEQUENCE [LARGE SCALE GENOMIC DNA]</scope>
    <source>
        <strain evidence="1 2">P1569</strain>
    </source>
</reference>